<feature type="compositionally biased region" description="Low complexity" evidence="1">
    <location>
        <begin position="137"/>
        <end position="146"/>
    </location>
</feature>
<reference evidence="4 5" key="1">
    <citation type="submission" date="2018-05" db="EMBL/GenBank/DDBJ databases">
        <title>Streptomyces venezuelae.</title>
        <authorList>
            <person name="Kim W."/>
            <person name="Lee N."/>
            <person name="Cho B.-K."/>
        </authorList>
    </citation>
    <scope>NUCLEOTIDE SEQUENCE [LARGE SCALE GENOMIC DNA]</scope>
    <source>
        <strain evidence="4 5">ATCC 15068</strain>
    </source>
</reference>
<dbReference type="InterPro" id="IPR035940">
    <property type="entry name" value="CAP_sf"/>
</dbReference>
<evidence type="ECO:0000313" key="5">
    <source>
        <dbReference type="Proteomes" id="UP000324106"/>
    </source>
</evidence>
<accession>A0A5P2AJM9</accession>
<dbReference type="CDD" id="cd05379">
    <property type="entry name" value="CAP_bacterial"/>
    <property type="match status" value="1"/>
</dbReference>
<dbReference type="PANTHER" id="PTHR31157:SF1">
    <property type="entry name" value="SCP DOMAIN-CONTAINING PROTEIN"/>
    <property type="match status" value="1"/>
</dbReference>
<dbReference type="Proteomes" id="UP000324106">
    <property type="component" value="Chromosome"/>
</dbReference>
<evidence type="ECO:0000256" key="2">
    <source>
        <dbReference type="SAM" id="SignalP"/>
    </source>
</evidence>
<evidence type="ECO:0000313" key="4">
    <source>
        <dbReference type="EMBL" id="QES17730.1"/>
    </source>
</evidence>
<keyword evidence="2" id="KW-0732">Signal</keyword>
<dbReference type="Gene3D" id="3.40.33.10">
    <property type="entry name" value="CAP"/>
    <property type="match status" value="1"/>
</dbReference>
<feature type="compositionally biased region" description="Low complexity" evidence="1">
    <location>
        <begin position="68"/>
        <end position="103"/>
    </location>
</feature>
<feature type="signal peptide" evidence="2">
    <location>
        <begin position="1"/>
        <end position="33"/>
    </location>
</feature>
<feature type="chain" id="PRO_5039511565" description="SCP domain-containing protein" evidence="2">
    <location>
        <begin position="34"/>
        <end position="280"/>
    </location>
</feature>
<feature type="domain" description="SCP" evidence="3">
    <location>
        <begin position="162"/>
        <end position="276"/>
    </location>
</feature>
<feature type="compositionally biased region" description="Pro residues" evidence="1">
    <location>
        <begin position="104"/>
        <end position="114"/>
    </location>
</feature>
<dbReference type="Pfam" id="PF00188">
    <property type="entry name" value="CAP"/>
    <property type="match status" value="1"/>
</dbReference>
<gene>
    <name evidence="4" type="ORF">DEJ46_00225</name>
</gene>
<evidence type="ECO:0000256" key="1">
    <source>
        <dbReference type="SAM" id="MobiDB-lite"/>
    </source>
</evidence>
<dbReference type="RefSeq" id="WP_150263318.1">
    <property type="nucleotide sequence ID" value="NZ_CP029194.1"/>
</dbReference>
<dbReference type="PANTHER" id="PTHR31157">
    <property type="entry name" value="SCP DOMAIN-CONTAINING PROTEIN"/>
    <property type="match status" value="1"/>
</dbReference>
<organism evidence="4 5">
    <name type="scientific">Streptomyces venezuelae</name>
    <dbReference type="NCBI Taxonomy" id="54571"/>
    <lineage>
        <taxon>Bacteria</taxon>
        <taxon>Bacillati</taxon>
        <taxon>Actinomycetota</taxon>
        <taxon>Actinomycetes</taxon>
        <taxon>Kitasatosporales</taxon>
        <taxon>Streptomycetaceae</taxon>
        <taxon>Streptomyces</taxon>
    </lineage>
</organism>
<dbReference type="EMBL" id="CP029194">
    <property type="protein sequence ID" value="QES17730.1"/>
    <property type="molecule type" value="Genomic_DNA"/>
</dbReference>
<feature type="region of interest" description="Disordered" evidence="1">
    <location>
        <begin position="45"/>
        <end position="156"/>
    </location>
</feature>
<name>A0A5P2AJM9_STRVZ</name>
<dbReference type="AlphaFoldDB" id="A0A5P2AJM9"/>
<dbReference type="OrthoDB" id="68195at2"/>
<dbReference type="InterPro" id="IPR014044">
    <property type="entry name" value="CAP_dom"/>
</dbReference>
<dbReference type="SUPFAM" id="SSF55797">
    <property type="entry name" value="PR-1-like"/>
    <property type="match status" value="1"/>
</dbReference>
<proteinExistence type="predicted"/>
<protein>
    <recommendedName>
        <fullName evidence="3">SCP domain-containing protein</fullName>
    </recommendedName>
</protein>
<sequence>MSPRAAHGRRTHRAPRRPRVTAAAAGLSVLAVAAACLAGTELAGSTHEKAESVAMGGDSPDPTPTTRPPTTASSTTRPPTTASPTAPTSPSAAPHTPTTLSTTPMPPSATPPPSATVRAAGPSASQGARKPRPATPAPAKQPAAEPDSGTRPAGGGEAEEVVRLVNVERAAAGCKALTVDADLTEAAQEYTDDMAAIGNFSHTGTDGSQPQDRIEAAGYTWSRSGENIAKGQADAAAVMDAWMHSPGHRANILNCGFTEIGVGVSTDGGPWWTQDFGTPS</sequence>
<evidence type="ECO:0000259" key="3">
    <source>
        <dbReference type="Pfam" id="PF00188"/>
    </source>
</evidence>